<dbReference type="PANTHER" id="PTHR30373:SF2">
    <property type="entry name" value="UPF0603 PROTEIN YGCG"/>
    <property type="match status" value="1"/>
</dbReference>
<feature type="transmembrane region" description="Helical" evidence="1">
    <location>
        <begin position="194"/>
        <end position="214"/>
    </location>
</feature>
<comment type="caution">
    <text evidence="4">The sequence shown here is derived from an EMBL/GenBank/DDBJ whole genome shotgun (WGS) entry which is preliminary data.</text>
</comment>
<dbReference type="PANTHER" id="PTHR30373">
    <property type="entry name" value="UPF0603 PROTEIN YGCG"/>
    <property type="match status" value="1"/>
</dbReference>
<name>A0A5C6BJL5_9PLAN</name>
<protein>
    <recommendedName>
        <fullName evidence="3">TPM domain-containing protein</fullName>
    </recommendedName>
</protein>
<evidence type="ECO:0000313" key="4">
    <source>
        <dbReference type="EMBL" id="TWU11761.1"/>
    </source>
</evidence>
<dbReference type="EMBL" id="SJPP01000001">
    <property type="protein sequence ID" value="TWU11761.1"/>
    <property type="molecule type" value="Genomic_DNA"/>
</dbReference>
<keyword evidence="5" id="KW-1185">Reference proteome</keyword>
<reference evidence="4 5" key="1">
    <citation type="submission" date="2019-02" db="EMBL/GenBank/DDBJ databases">
        <title>Deep-cultivation of Planctomycetes and their phenomic and genomic characterization uncovers novel biology.</title>
        <authorList>
            <person name="Wiegand S."/>
            <person name="Jogler M."/>
            <person name="Boedeker C."/>
            <person name="Pinto D."/>
            <person name="Vollmers J."/>
            <person name="Rivas-Marin E."/>
            <person name="Kohn T."/>
            <person name="Peeters S.H."/>
            <person name="Heuer A."/>
            <person name="Rast P."/>
            <person name="Oberbeckmann S."/>
            <person name="Bunk B."/>
            <person name="Jeske O."/>
            <person name="Meyerdierks A."/>
            <person name="Storesund J.E."/>
            <person name="Kallscheuer N."/>
            <person name="Luecker S."/>
            <person name="Lage O.M."/>
            <person name="Pohl T."/>
            <person name="Merkel B.J."/>
            <person name="Hornburger P."/>
            <person name="Mueller R.-W."/>
            <person name="Bruemmer F."/>
            <person name="Labrenz M."/>
            <person name="Spormann A.M."/>
            <person name="Op Den Camp H."/>
            <person name="Overmann J."/>
            <person name="Amann R."/>
            <person name="Jetten M.S.M."/>
            <person name="Mascher T."/>
            <person name="Medema M.H."/>
            <person name="Devos D.P."/>
            <person name="Kaster A.-K."/>
            <person name="Ovreas L."/>
            <person name="Rohde M."/>
            <person name="Galperin M.Y."/>
            <person name="Jogler C."/>
        </authorList>
    </citation>
    <scope>NUCLEOTIDE SEQUENCE [LARGE SCALE GENOMIC DNA]</scope>
    <source>
        <strain evidence="4 5">CA54</strain>
    </source>
</reference>
<dbReference type="Proteomes" id="UP000320735">
    <property type="component" value="Unassembled WGS sequence"/>
</dbReference>
<keyword evidence="1" id="KW-0472">Membrane</keyword>
<keyword evidence="1" id="KW-0812">Transmembrane</keyword>
<organism evidence="4 5">
    <name type="scientific">Symmachiella macrocystis</name>
    <dbReference type="NCBI Taxonomy" id="2527985"/>
    <lineage>
        <taxon>Bacteria</taxon>
        <taxon>Pseudomonadati</taxon>
        <taxon>Planctomycetota</taxon>
        <taxon>Planctomycetia</taxon>
        <taxon>Planctomycetales</taxon>
        <taxon>Planctomycetaceae</taxon>
        <taxon>Symmachiella</taxon>
    </lineage>
</organism>
<dbReference type="Pfam" id="PF04536">
    <property type="entry name" value="TPM_phosphatase"/>
    <property type="match status" value="1"/>
</dbReference>
<feature type="transmembrane region" description="Helical" evidence="1">
    <location>
        <begin position="221"/>
        <end position="241"/>
    </location>
</feature>
<proteinExistence type="predicted"/>
<evidence type="ECO:0000256" key="2">
    <source>
        <dbReference type="SAM" id="SignalP"/>
    </source>
</evidence>
<gene>
    <name evidence="4" type="ORF">CA54_05700</name>
</gene>
<dbReference type="RefSeq" id="WP_146369317.1">
    <property type="nucleotide sequence ID" value="NZ_SJPP01000001.1"/>
</dbReference>
<sequence length="270" mass="29055" precursor="true">MLRPRNIPFRIGSLMAACLLLNTSVLLAYQQNENLIQLDPPGQREFILDKAGLIDEADAAQIRELADKLLTDKAAPLVVVTINSMADHGGRGMRIETFARLLFDQWQIGPAKLGENQWNKGILLLVSKDDRKARIELGAGWGREKDDLCLQIMDEQIIPRFKQGNFSAGILAGVQSLEKMARDLKLPTAPKPAWFYPVLIGVIGLGIFTVVSLIRRGSSGWAWLLWGLVFAAIGAILYNVLSNSGSGGGYSGGSFGGGGFSGGGGASGSW</sequence>
<evidence type="ECO:0000313" key="5">
    <source>
        <dbReference type="Proteomes" id="UP000320735"/>
    </source>
</evidence>
<keyword evidence="2" id="KW-0732">Signal</keyword>
<evidence type="ECO:0000256" key="1">
    <source>
        <dbReference type="SAM" id="Phobius"/>
    </source>
</evidence>
<evidence type="ECO:0000259" key="3">
    <source>
        <dbReference type="Pfam" id="PF04536"/>
    </source>
</evidence>
<dbReference type="Gene3D" id="3.10.310.50">
    <property type="match status" value="1"/>
</dbReference>
<dbReference type="AlphaFoldDB" id="A0A5C6BJL5"/>
<feature type="signal peptide" evidence="2">
    <location>
        <begin position="1"/>
        <end position="28"/>
    </location>
</feature>
<keyword evidence="1" id="KW-1133">Transmembrane helix</keyword>
<feature type="domain" description="TPM" evidence="3">
    <location>
        <begin position="48"/>
        <end position="179"/>
    </location>
</feature>
<feature type="chain" id="PRO_5023129956" description="TPM domain-containing protein" evidence="2">
    <location>
        <begin position="29"/>
        <end position="270"/>
    </location>
</feature>
<dbReference type="OrthoDB" id="9810918at2"/>
<dbReference type="InterPro" id="IPR007621">
    <property type="entry name" value="TPM_dom"/>
</dbReference>
<accession>A0A5C6BJL5</accession>